<dbReference type="AlphaFoldDB" id="A0A5Q2FC01"/>
<feature type="domain" description="FAD dependent oxidoreductase" evidence="7">
    <location>
        <begin position="24"/>
        <end position="386"/>
    </location>
</feature>
<evidence type="ECO:0000256" key="2">
    <source>
        <dbReference type="ARBA" id="ARBA00007330"/>
    </source>
</evidence>
<dbReference type="Gene3D" id="3.50.50.60">
    <property type="entry name" value="FAD/NAD(P)-binding domain"/>
    <property type="match status" value="1"/>
</dbReference>
<dbReference type="PROSITE" id="PS00978">
    <property type="entry name" value="FAD_G3PDH_2"/>
    <property type="match status" value="1"/>
</dbReference>
<dbReference type="GO" id="GO:0009331">
    <property type="term" value="C:glycerol-3-phosphate dehydrogenase (FAD) complex"/>
    <property type="evidence" value="ECO:0007669"/>
    <property type="project" value="UniProtKB-UniRule"/>
</dbReference>
<dbReference type="GO" id="GO:0046168">
    <property type="term" value="P:glycerol-3-phosphate catabolic process"/>
    <property type="evidence" value="ECO:0007669"/>
    <property type="project" value="TreeGrafter"/>
</dbReference>
<dbReference type="RefSeq" id="WP_153571778.1">
    <property type="nucleotide sequence ID" value="NZ_CP045725.1"/>
</dbReference>
<keyword evidence="3 6" id="KW-0285">Flavoprotein</keyword>
<comment type="catalytic activity">
    <reaction evidence="6">
        <text>a quinone + sn-glycerol 3-phosphate = dihydroxyacetone phosphate + a quinol</text>
        <dbReference type="Rhea" id="RHEA:18977"/>
        <dbReference type="ChEBI" id="CHEBI:24646"/>
        <dbReference type="ChEBI" id="CHEBI:57597"/>
        <dbReference type="ChEBI" id="CHEBI:57642"/>
        <dbReference type="ChEBI" id="CHEBI:132124"/>
        <dbReference type="EC" id="1.1.5.3"/>
    </reaction>
</comment>
<evidence type="ECO:0000256" key="4">
    <source>
        <dbReference type="ARBA" id="ARBA00022827"/>
    </source>
</evidence>
<dbReference type="SUPFAM" id="SSF51905">
    <property type="entry name" value="FAD/NAD(P)-binding domain"/>
    <property type="match status" value="1"/>
</dbReference>
<comment type="similarity">
    <text evidence="2 6">Belongs to the FAD-dependent glycerol-3-phosphate dehydrogenase family.</text>
</comment>
<keyword evidence="4" id="KW-0274">FAD</keyword>
<dbReference type="Gene3D" id="1.10.8.870">
    <property type="entry name" value="Alpha-glycerophosphate oxidase, cap domain"/>
    <property type="match status" value="1"/>
</dbReference>
<dbReference type="Pfam" id="PF16901">
    <property type="entry name" value="DAO_C"/>
    <property type="match status" value="1"/>
</dbReference>
<comment type="cofactor">
    <cofactor evidence="1 6">
        <name>FAD</name>
        <dbReference type="ChEBI" id="CHEBI:57692"/>
    </cofactor>
</comment>
<evidence type="ECO:0000259" key="7">
    <source>
        <dbReference type="Pfam" id="PF01266"/>
    </source>
</evidence>
<reference evidence="9 10" key="1">
    <citation type="submission" date="2019-10" db="EMBL/GenBank/DDBJ databases">
        <title>Genomic analysis of Raineyella sp. CBA3103.</title>
        <authorList>
            <person name="Roh S.W."/>
        </authorList>
    </citation>
    <scope>NUCLEOTIDE SEQUENCE [LARGE SCALE GENOMIC DNA]</scope>
    <source>
        <strain evidence="9 10">CBA3103</strain>
    </source>
</reference>
<feature type="domain" description="Alpha-glycerophosphate oxidase C-terminal" evidence="8">
    <location>
        <begin position="409"/>
        <end position="533"/>
    </location>
</feature>
<keyword evidence="5 6" id="KW-0560">Oxidoreductase</keyword>
<dbReference type="InterPro" id="IPR036188">
    <property type="entry name" value="FAD/NAD-bd_sf"/>
</dbReference>
<dbReference type="PANTHER" id="PTHR11985">
    <property type="entry name" value="GLYCEROL-3-PHOSPHATE DEHYDROGENASE"/>
    <property type="match status" value="1"/>
</dbReference>
<dbReference type="Pfam" id="PF01266">
    <property type="entry name" value="DAO"/>
    <property type="match status" value="1"/>
</dbReference>
<dbReference type="InterPro" id="IPR031656">
    <property type="entry name" value="DAO_C"/>
</dbReference>
<organism evidence="9 10">
    <name type="scientific">Raineyella fluvialis</name>
    <dbReference type="NCBI Taxonomy" id="2662261"/>
    <lineage>
        <taxon>Bacteria</taxon>
        <taxon>Bacillati</taxon>
        <taxon>Actinomycetota</taxon>
        <taxon>Actinomycetes</taxon>
        <taxon>Propionibacteriales</taxon>
        <taxon>Propionibacteriaceae</taxon>
        <taxon>Raineyella</taxon>
    </lineage>
</organism>
<dbReference type="Gene3D" id="3.30.9.10">
    <property type="entry name" value="D-Amino Acid Oxidase, subunit A, domain 2"/>
    <property type="match status" value="1"/>
</dbReference>
<dbReference type="EC" id="1.1.5.3" evidence="6"/>
<evidence type="ECO:0000256" key="3">
    <source>
        <dbReference type="ARBA" id="ARBA00022630"/>
    </source>
</evidence>
<accession>A0A5Q2FC01</accession>
<dbReference type="KEGG" id="rain:Rai3103_05740"/>
<gene>
    <name evidence="9" type="ORF">Rai3103_05740</name>
</gene>
<name>A0A5Q2FC01_9ACTN</name>
<dbReference type="PANTHER" id="PTHR11985:SF31">
    <property type="entry name" value="GLYCEROL-3-PHOSPHATE DEHYDROGENASE 2"/>
    <property type="match status" value="1"/>
</dbReference>
<evidence type="ECO:0000313" key="9">
    <source>
        <dbReference type="EMBL" id="QGF23247.1"/>
    </source>
</evidence>
<protein>
    <recommendedName>
        <fullName evidence="6">Glycerol-3-phosphate dehydrogenase</fullName>
        <ecNumber evidence="6">1.1.5.3</ecNumber>
    </recommendedName>
</protein>
<evidence type="ECO:0000313" key="10">
    <source>
        <dbReference type="Proteomes" id="UP000386847"/>
    </source>
</evidence>
<dbReference type="InterPro" id="IPR000447">
    <property type="entry name" value="G3P_DH_FAD-dep"/>
</dbReference>
<dbReference type="EMBL" id="CP045725">
    <property type="protein sequence ID" value="QGF23247.1"/>
    <property type="molecule type" value="Genomic_DNA"/>
</dbReference>
<dbReference type="InterPro" id="IPR006076">
    <property type="entry name" value="FAD-dep_OxRdtase"/>
</dbReference>
<dbReference type="InterPro" id="IPR038299">
    <property type="entry name" value="DAO_C_sf"/>
</dbReference>
<evidence type="ECO:0000256" key="5">
    <source>
        <dbReference type="ARBA" id="ARBA00023002"/>
    </source>
</evidence>
<evidence type="ECO:0000256" key="1">
    <source>
        <dbReference type="ARBA" id="ARBA00001974"/>
    </source>
</evidence>
<evidence type="ECO:0000259" key="8">
    <source>
        <dbReference type="Pfam" id="PF16901"/>
    </source>
</evidence>
<evidence type="ECO:0000256" key="6">
    <source>
        <dbReference type="RuleBase" id="RU361217"/>
    </source>
</evidence>
<sequence length="575" mass="61978">MDTALNAAQRATALEQMADDEGIDVLVVGGGVTGAGIALDAATRGLRTAIVEAQDWAAGTSSRSSRLVHGGLRYLYQLDVKLVAEALHERGLLLTTLAPHLVKPQPLIWPFKIPVIERAYSTLGVGMYDAMAVVGAGFHQTVPIQRHLSKKETLRRAPALDPRSLVGAMEYYDAKVDDARLVVTLVRTAVRYGALAANRTAVVGFAKDDAGRVVGATLRDLETGVERDVRATTVINATGVWTEKTQQLAGADGGLKVLASKGIHIVVPRDRIQADAGMFLRTEKSVLFIIPWPNGWMIGTTDTAWHEQLRHPVPTSADIDYVLEQANNVLADKLTRDDIIGTWAGLRPLLQPGTLDDSTSAKVSREHTVTQAAPGMVVIAGGKLTTYRVMAADAVDFALGRQQAKERPSITDRTPLLGAAGLDAVRSRVPHLAKRYGWTEDRVQALLDRYGSDLPAVLALVDADPTLRCPLSAEPRYTRAEVAFACTHEGALHLEDVLTTRVRLNSEHRDRGASAVDEVAALVAPLLGWDEDRTTEEKDNYLRRVRAELDAEAQATDAAAAEVRAAAPSLVPMGV</sequence>
<dbReference type="GO" id="GO:0004368">
    <property type="term" value="F:glycerol-3-phosphate dehydrogenase (quinone) activity"/>
    <property type="evidence" value="ECO:0007669"/>
    <property type="project" value="UniProtKB-EC"/>
</dbReference>
<dbReference type="PRINTS" id="PR01001">
    <property type="entry name" value="FADG3PDH"/>
</dbReference>
<proteinExistence type="inferred from homology"/>
<keyword evidence="10" id="KW-1185">Reference proteome</keyword>
<dbReference type="Proteomes" id="UP000386847">
    <property type="component" value="Chromosome"/>
</dbReference>
<dbReference type="PROSITE" id="PS00977">
    <property type="entry name" value="FAD_G3PDH_1"/>
    <property type="match status" value="1"/>
</dbReference>